<sequence length="383" mass="41123">MVLQKRKMATYGERLPLAIDDLSDTEDVELGDTPPIVSDPAPPRFPTLSAQTGAYGSSPQTGGYGSAPQAGGYGTAPPAGGYGSPLPAETYDPAPPVAELGERSALDDWADPATFGTTAPLTGPAPPTPTLNGARTPEVAAPGRTISPGSSVRRHSTTVYDKLESLKAWSISTYKCSRQLIAERLGRSTRTVDADVTGVSPSRFPPQMQLGELFSQLGQRTPELRQEFDLNAEAQRTLNESGRPLRDALAQFVSSMETLCEQTIEDALTTIKSYEAARVEYDAYRVDLEWAGQQGGDTGLLAEARRQHDIRLAEYQRLREKVTVKLTLLDENRVKVLRNQLGLFHAAVSEYFSGDAPSLKTTLCHLSADSLGAGDAGVRTVAS</sequence>
<dbReference type="Pfam" id="PF06456">
    <property type="entry name" value="Arfaptin"/>
    <property type="match status" value="1"/>
</dbReference>
<dbReference type="PANTHER" id="PTHR12141:SF5">
    <property type="entry name" value="ARFAPTIN"/>
    <property type="match status" value="1"/>
</dbReference>
<dbReference type="Proteomes" id="UP000440578">
    <property type="component" value="Unassembled WGS sequence"/>
</dbReference>
<dbReference type="GO" id="GO:0019904">
    <property type="term" value="F:protein domain specific binding"/>
    <property type="evidence" value="ECO:0007669"/>
    <property type="project" value="InterPro"/>
</dbReference>
<dbReference type="EMBL" id="VIIS01000412">
    <property type="protein sequence ID" value="KAF0309329.1"/>
    <property type="molecule type" value="Genomic_DNA"/>
</dbReference>
<evidence type="ECO:0000259" key="2">
    <source>
        <dbReference type="PROSITE" id="PS50870"/>
    </source>
</evidence>
<dbReference type="GO" id="GO:0005543">
    <property type="term" value="F:phospholipid binding"/>
    <property type="evidence" value="ECO:0007669"/>
    <property type="project" value="TreeGrafter"/>
</dbReference>
<name>A0A6A4WVK7_AMPAM</name>
<dbReference type="PROSITE" id="PS50870">
    <property type="entry name" value="AH"/>
    <property type="match status" value="1"/>
</dbReference>
<feature type="compositionally biased region" description="Acidic residues" evidence="1">
    <location>
        <begin position="21"/>
        <end position="30"/>
    </location>
</feature>
<feature type="region of interest" description="Disordered" evidence="1">
    <location>
        <begin position="1"/>
        <end position="98"/>
    </location>
</feature>
<dbReference type="PANTHER" id="PTHR12141">
    <property type="entry name" value="ARFAPTIN-RELATED"/>
    <property type="match status" value="1"/>
</dbReference>
<dbReference type="GO" id="GO:0032588">
    <property type="term" value="C:trans-Golgi network membrane"/>
    <property type="evidence" value="ECO:0007669"/>
    <property type="project" value="TreeGrafter"/>
</dbReference>
<evidence type="ECO:0000313" key="3">
    <source>
        <dbReference type="EMBL" id="KAF0309329.1"/>
    </source>
</evidence>
<dbReference type="SUPFAM" id="SSF103657">
    <property type="entry name" value="BAR/IMD domain-like"/>
    <property type="match status" value="1"/>
</dbReference>
<feature type="compositionally biased region" description="Low complexity" evidence="1">
    <location>
        <begin position="67"/>
        <end position="79"/>
    </location>
</feature>
<feature type="compositionally biased region" description="Polar residues" evidence="1">
    <location>
        <begin position="48"/>
        <end position="61"/>
    </location>
</feature>
<feature type="domain" description="AH" evidence="2">
    <location>
        <begin position="207"/>
        <end position="364"/>
    </location>
</feature>
<dbReference type="Gene3D" id="1.20.1270.60">
    <property type="entry name" value="Arfaptin homology (AH) domain/BAR domain"/>
    <property type="match status" value="1"/>
</dbReference>
<dbReference type="OrthoDB" id="9994780at2759"/>
<reference evidence="3 4" key="1">
    <citation type="submission" date="2019-07" db="EMBL/GenBank/DDBJ databases">
        <title>Draft genome assembly of a fouling barnacle, Amphibalanus amphitrite (Darwin, 1854): The first reference genome for Thecostraca.</title>
        <authorList>
            <person name="Kim W."/>
        </authorList>
    </citation>
    <scope>NUCLEOTIDE SEQUENCE [LARGE SCALE GENOMIC DNA]</scope>
    <source>
        <strain evidence="3">SNU_AA5</strain>
        <tissue evidence="3">Soma without cirri and trophi</tissue>
    </source>
</reference>
<proteinExistence type="predicted"/>
<comment type="caution">
    <text evidence="3">The sequence shown here is derived from an EMBL/GenBank/DDBJ whole genome shotgun (WGS) entry which is preliminary data.</text>
</comment>
<feature type="compositionally biased region" description="Low complexity" evidence="1">
    <location>
        <begin position="112"/>
        <end position="122"/>
    </location>
</feature>
<dbReference type="AlphaFoldDB" id="A0A6A4WVK7"/>
<dbReference type="GO" id="GO:0006886">
    <property type="term" value="P:intracellular protein transport"/>
    <property type="evidence" value="ECO:0007669"/>
    <property type="project" value="TreeGrafter"/>
</dbReference>
<organism evidence="3 4">
    <name type="scientific">Amphibalanus amphitrite</name>
    <name type="common">Striped barnacle</name>
    <name type="synonym">Balanus amphitrite</name>
    <dbReference type="NCBI Taxonomy" id="1232801"/>
    <lineage>
        <taxon>Eukaryota</taxon>
        <taxon>Metazoa</taxon>
        <taxon>Ecdysozoa</taxon>
        <taxon>Arthropoda</taxon>
        <taxon>Crustacea</taxon>
        <taxon>Multicrustacea</taxon>
        <taxon>Cirripedia</taxon>
        <taxon>Thoracica</taxon>
        <taxon>Thoracicalcarea</taxon>
        <taxon>Balanomorpha</taxon>
        <taxon>Balanoidea</taxon>
        <taxon>Balanidae</taxon>
        <taxon>Amphibalaninae</taxon>
        <taxon>Amphibalanus</taxon>
    </lineage>
</organism>
<dbReference type="InterPro" id="IPR010504">
    <property type="entry name" value="AH_dom"/>
</dbReference>
<gene>
    <name evidence="3" type="primary">Arfip1</name>
    <name evidence="3" type="ORF">FJT64_019542</name>
</gene>
<dbReference type="SMART" id="SM01015">
    <property type="entry name" value="Arfaptin"/>
    <property type="match status" value="1"/>
</dbReference>
<feature type="region of interest" description="Disordered" evidence="1">
    <location>
        <begin position="110"/>
        <end position="153"/>
    </location>
</feature>
<accession>A0A6A4WVK7</accession>
<dbReference type="InterPro" id="IPR030798">
    <property type="entry name" value="Arfaptin_fam"/>
</dbReference>
<evidence type="ECO:0000313" key="4">
    <source>
        <dbReference type="Proteomes" id="UP000440578"/>
    </source>
</evidence>
<dbReference type="GO" id="GO:0034315">
    <property type="term" value="P:regulation of Arp2/3 complex-mediated actin nucleation"/>
    <property type="evidence" value="ECO:0007669"/>
    <property type="project" value="TreeGrafter"/>
</dbReference>
<protein>
    <submittedName>
        <fullName evidence="3">Arfaptin-1</fullName>
    </submittedName>
</protein>
<keyword evidence="4" id="KW-1185">Reference proteome</keyword>
<evidence type="ECO:0000256" key="1">
    <source>
        <dbReference type="SAM" id="MobiDB-lite"/>
    </source>
</evidence>
<dbReference type="InterPro" id="IPR027267">
    <property type="entry name" value="AH/BAR_dom_sf"/>
</dbReference>